<protein>
    <submittedName>
        <fullName evidence="5">AraC-like DNA-binding protein</fullName>
    </submittedName>
</protein>
<dbReference type="GO" id="GO:0003700">
    <property type="term" value="F:DNA-binding transcription factor activity"/>
    <property type="evidence" value="ECO:0007669"/>
    <property type="project" value="InterPro"/>
</dbReference>
<dbReference type="InterPro" id="IPR050204">
    <property type="entry name" value="AraC_XylS_family_regulators"/>
</dbReference>
<dbReference type="Proteomes" id="UP000573327">
    <property type="component" value="Unassembled WGS sequence"/>
</dbReference>
<comment type="caution">
    <text evidence="5">The sequence shown here is derived from an EMBL/GenBank/DDBJ whole genome shotgun (WGS) entry which is preliminary data.</text>
</comment>
<evidence type="ECO:0000256" key="1">
    <source>
        <dbReference type="ARBA" id="ARBA00023015"/>
    </source>
</evidence>
<keyword evidence="6" id="KW-1185">Reference proteome</keyword>
<evidence type="ECO:0000313" key="6">
    <source>
        <dbReference type="Proteomes" id="UP000573327"/>
    </source>
</evidence>
<dbReference type="EMBL" id="JACHJR010000001">
    <property type="protein sequence ID" value="MBB4951495.1"/>
    <property type="molecule type" value="Genomic_DNA"/>
</dbReference>
<organism evidence="5 6">
    <name type="scientific">Kitasatospora gansuensis</name>
    <dbReference type="NCBI Taxonomy" id="258050"/>
    <lineage>
        <taxon>Bacteria</taxon>
        <taxon>Bacillati</taxon>
        <taxon>Actinomycetota</taxon>
        <taxon>Actinomycetes</taxon>
        <taxon>Kitasatosporales</taxon>
        <taxon>Streptomycetaceae</taxon>
        <taxon>Kitasatospora</taxon>
    </lineage>
</organism>
<gene>
    <name evidence="5" type="ORF">F4556_007030</name>
</gene>
<dbReference type="Pfam" id="PF12833">
    <property type="entry name" value="HTH_18"/>
    <property type="match status" value="1"/>
</dbReference>
<accession>A0A7W7WLV7</accession>
<proteinExistence type="predicted"/>
<keyword evidence="1" id="KW-0805">Transcription regulation</keyword>
<keyword evidence="2 5" id="KW-0238">DNA-binding</keyword>
<dbReference type="PANTHER" id="PTHR46796">
    <property type="entry name" value="HTH-TYPE TRANSCRIPTIONAL ACTIVATOR RHAS-RELATED"/>
    <property type="match status" value="1"/>
</dbReference>
<dbReference type="SUPFAM" id="SSF46689">
    <property type="entry name" value="Homeodomain-like"/>
    <property type="match status" value="1"/>
</dbReference>
<feature type="domain" description="HTH araC/xylS-type" evidence="4">
    <location>
        <begin position="171"/>
        <end position="273"/>
    </location>
</feature>
<evidence type="ECO:0000256" key="2">
    <source>
        <dbReference type="ARBA" id="ARBA00023125"/>
    </source>
</evidence>
<dbReference type="Gene3D" id="1.10.10.60">
    <property type="entry name" value="Homeodomain-like"/>
    <property type="match status" value="1"/>
</dbReference>
<evidence type="ECO:0000313" key="5">
    <source>
        <dbReference type="EMBL" id="MBB4951495.1"/>
    </source>
</evidence>
<dbReference type="RefSeq" id="WP_184923485.1">
    <property type="nucleotide sequence ID" value="NZ_JACHJR010000001.1"/>
</dbReference>
<dbReference type="InterPro" id="IPR009057">
    <property type="entry name" value="Homeodomain-like_sf"/>
</dbReference>
<evidence type="ECO:0000259" key="4">
    <source>
        <dbReference type="PROSITE" id="PS01124"/>
    </source>
</evidence>
<keyword evidence="3" id="KW-0804">Transcription</keyword>
<reference evidence="5 6" key="1">
    <citation type="submission" date="2020-08" db="EMBL/GenBank/DDBJ databases">
        <title>Sequencing the genomes of 1000 actinobacteria strains.</title>
        <authorList>
            <person name="Klenk H.-P."/>
        </authorList>
    </citation>
    <scope>NUCLEOTIDE SEQUENCE [LARGE SCALE GENOMIC DNA]</scope>
    <source>
        <strain evidence="5 6">DSM 44786</strain>
    </source>
</reference>
<name>A0A7W7WLV7_9ACTN</name>
<evidence type="ECO:0000256" key="3">
    <source>
        <dbReference type="ARBA" id="ARBA00023163"/>
    </source>
</evidence>
<dbReference type="AlphaFoldDB" id="A0A7W7WLV7"/>
<dbReference type="PROSITE" id="PS01124">
    <property type="entry name" value="HTH_ARAC_FAMILY_2"/>
    <property type="match status" value="1"/>
</dbReference>
<dbReference type="InterPro" id="IPR018060">
    <property type="entry name" value="HTH_AraC"/>
</dbReference>
<dbReference type="SMART" id="SM00342">
    <property type="entry name" value="HTH_ARAC"/>
    <property type="match status" value="1"/>
</dbReference>
<dbReference type="GO" id="GO:0043565">
    <property type="term" value="F:sequence-specific DNA binding"/>
    <property type="evidence" value="ECO:0007669"/>
    <property type="project" value="InterPro"/>
</dbReference>
<sequence length="304" mass="34009">MSTSWGRSADGGVWELAIRQPTVALRGQVLEYRGYRMDLRHPRRRLEVPAPVVTMVLGFDGPIRLTDAVTPELRSSYTSLVAGMRRAGTIGEHDGRLHGIAVSMTPRTAFGVFGPALGDLTNQWVHLPDALGERVTDRLLDQLFEAPSWDARARVLDAFLLGRLADSRPWAPAVDWAWQELNRSTGQVAVQELADTAGWSRRRLETMFREQVGLPPKGCARILRLQRALREYRDNQDRDGARIALRCGYFDQAHLVREFRATLGCSPSQFFAHRKTQTGAEPADRLTGEVTTAILPNADRVLTE</sequence>